<gene>
    <name evidence="2" type="ORF">Pan181_09540</name>
</gene>
<name>A0A518AJ62_9BACT</name>
<proteinExistence type="predicted"/>
<evidence type="ECO:0000313" key="2">
    <source>
        <dbReference type="EMBL" id="QDU54771.1"/>
    </source>
</evidence>
<dbReference type="RefSeq" id="WP_145245700.1">
    <property type="nucleotide sequence ID" value="NZ_CP036278.1"/>
</dbReference>
<feature type="transmembrane region" description="Helical" evidence="1">
    <location>
        <begin position="24"/>
        <end position="45"/>
    </location>
</feature>
<dbReference type="Proteomes" id="UP000315750">
    <property type="component" value="Chromosome"/>
</dbReference>
<dbReference type="EMBL" id="CP036278">
    <property type="protein sequence ID" value="QDU54771.1"/>
    <property type="molecule type" value="Genomic_DNA"/>
</dbReference>
<dbReference type="Pfam" id="PF05137">
    <property type="entry name" value="PilN"/>
    <property type="match status" value="1"/>
</dbReference>
<keyword evidence="1" id="KW-1133">Transmembrane helix</keyword>
<evidence type="ECO:0000256" key="1">
    <source>
        <dbReference type="SAM" id="Phobius"/>
    </source>
</evidence>
<keyword evidence="1" id="KW-0472">Membrane</keyword>
<accession>A0A518AJ62</accession>
<dbReference type="AlphaFoldDB" id="A0A518AJ62"/>
<dbReference type="InterPro" id="IPR007813">
    <property type="entry name" value="PilN"/>
</dbReference>
<dbReference type="KEGG" id="amuc:Pan181_09540"/>
<organism evidence="2 3">
    <name type="scientific">Aeoliella mucimassa</name>
    <dbReference type="NCBI Taxonomy" id="2527972"/>
    <lineage>
        <taxon>Bacteria</taxon>
        <taxon>Pseudomonadati</taxon>
        <taxon>Planctomycetota</taxon>
        <taxon>Planctomycetia</taxon>
        <taxon>Pirellulales</taxon>
        <taxon>Lacipirellulaceae</taxon>
        <taxon>Aeoliella</taxon>
    </lineage>
</organism>
<protein>
    <recommendedName>
        <fullName evidence="4">Fimbrial assembly protein (PilN)</fullName>
    </recommendedName>
</protein>
<evidence type="ECO:0000313" key="3">
    <source>
        <dbReference type="Proteomes" id="UP000315750"/>
    </source>
</evidence>
<keyword evidence="1" id="KW-0812">Transmembrane</keyword>
<evidence type="ECO:0008006" key="4">
    <source>
        <dbReference type="Google" id="ProtNLM"/>
    </source>
</evidence>
<keyword evidence="3" id="KW-1185">Reference proteome</keyword>
<reference evidence="2 3" key="1">
    <citation type="submission" date="2019-02" db="EMBL/GenBank/DDBJ databases">
        <title>Deep-cultivation of Planctomycetes and their phenomic and genomic characterization uncovers novel biology.</title>
        <authorList>
            <person name="Wiegand S."/>
            <person name="Jogler M."/>
            <person name="Boedeker C."/>
            <person name="Pinto D."/>
            <person name="Vollmers J."/>
            <person name="Rivas-Marin E."/>
            <person name="Kohn T."/>
            <person name="Peeters S.H."/>
            <person name="Heuer A."/>
            <person name="Rast P."/>
            <person name="Oberbeckmann S."/>
            <person name="Bunk B."/>
            <person name="Jeske O."/>
            <person name="Meyerdierks A."/>
            <person name="Storesund J.E."/>
            <person name="Kallscheuer N."/>
            <person name="Luecker S."/>
            <person name="Lage O.M."/>
            <person name="Pohl T."/>
            <person name="Merkel B.J."/>
            <person name="Hornburger P."/>
            <person name="Mueller R.-W."/>
            <person name="Bruemmer F."/>
            <person name="Labrenz M."/>
            <person name="Spormann A.M."/>
            <person name="Op den Camp H."/>
            <person name="Overmann J."/>
            <person name="Amann R."/>
            <person name="Jetten M.S.M."/>
            <person name="Mascher T."/>
            <person name="Medema M.H."/>
            <person name="Devos D.P."/>
            <person name="Kaster A.-K."/>
            <person name="Ovreas L."/>
            <person name="Rohde M."/>
            <person name="Galperin M.Y."/>
            <person name="Jogler C."/>
        </authorList>
    </citation>
    <scope>NUCLEOTIDE SEQUENCE [LARGE SCALE GENOMIC DNA]</scope>
    <source>
        <strain evidence="2 3">Pan181</strain>
    </source>
</reference>
<sequence>MRTSINLMTDEDKRRQLLHDVQTFWVKVLLTTMMVILGVGTYHWWQNRVVLAELSELEEQYAPMQMLKDECIDMRTSINNMREAQQLMLRLVDTRPVVTLLGAVSHAAAETSGGVYIQSIELEPTERSGDARRAVMHGMGYGNSAIAQFTSALRSSNLFADVTLSSSASSTNDDDAATAFRIECQL</sequence>